<evidence type="ECO:0000259" key="1">
    <source>
        <dbReference type="Pfam" id="PF07596"/>
    </source>
</evidence>
<dbReference type="EMBL" id="LR586016">
    <property type="protein sequence ID" value="VIP05749.1"/>
    <property type="molecule type" value="Genomic_DNA"/>
</dbReference>
<sequence>MNRRNGLTLIELLVVLAILALLIGLLLPSVQKVREAAARMHSMNNLKQINLGLQHYLASHSGKIPAIYAQTEPNKLSSLWFTLMPYINNGSIYQSYQNDPDQLVKEFISPADPTVRRVSWKTYVRSDDYRGDCSYAANAQCFGFNVAIQQITDGTSQTFSFGERYATCRDIAVSWGVTQGEMIYGRMRRATFADNMLFFPDGSPAGGQGDAFPKFMGTPPRLGCSHGPYTYQLAPRPSDCELYLAQTPHPAGMLTAMFDGSVRTTAPNVSEFVFWATVTPAGGEILE</sequence>
<dbReference type="Pfam" id="PF07596">
    <property type="entry name" value="SBP_bac_10"/>
    <property type="match status" value="1"/>
</dbReference>
<dbReference type="NCBIfam" id="TIGR02532">
    <property type="entry name" value="IV_pilin_GFxxxE"/>
    <property type="match status" value="1"/>
</dbReference>
<feature type="domain" description="DUF1559" evidence="1">
    <location>
        <begin position="31"/>
        <end position="267"/>
    </location>
</feature>
<dbReference type="InParanoid" id="A0A6C2YY31"/>
<gene>
    <name evidence="2" type="ORF">GMBLW1_34440</name>
</gene>
<keyword evidence="3" id="KW-1185">Reference proteome</keyword>
<dbReference type="PANTHER" id="PTHR30093">
    <property type="entry name" value="GENERAL SECRETION PATHWAY PROTEIN G"/>
    <property type="match status" value="1"/>
</dbReference>
<name>A0A6C2YY31_9BACT</name>
<evidence type="ECO:0000313" key="2">
    <source>
        <dbReference type="EMBL" id="VIP05749.1"/>
    </source>
</evidence>
<accession>A0A6C2YY31</accession>
<dbReference type="InterPro" id="IPR011453">
    <property type="entry name" value="DUF1559"/>
</dbReference>
<dbReference type="EMBL" id="LR593887">
    <property type="protein sequence ID" value="VTS08854.1"/>
    <property type="molecule type" value="Genomic_DNA"/>
</dbReference>
<reference evidence="2" key="1">
    <citation type="submission" date="2019-04" db="EMBL/GenBank/DDBJ databases">
        <authorList>
            <consortium name="Science for Life Laboratories"/>
        </authorList>
    </citation>
    <scope>NUCLEOTIDE SEQUENCE</scope>
    <source>
        <strain evidence="2">MBLW1</strain>
    </source>
</reference>
<evidence type="ECO:0000313" key="3">
    <source>
        <dbReference type="Proteomes" id="UP000464378"/>
    </source>
</evidence>
<dbReference type="InterPro" id="IPR012902">
    <property type="entry name" value="N_methyl_site"/>
</dbReference>
<dbReference type="SUPFAM" id="SSF54523">
    <property type="entry name" value="Pili subunits"/>
    <property type="match status" value="1"/>
</dbReference>
<protein>
    <recommendedName>
        <fullName evidence="1">DUF1559 domain-containing protein</fullName>
    </recommendedName>
</protein>
<dbReference type="InterPro" id="IPR045584">
    <property type="entry name" value="Pilin-like"/>
</dbReference>
<dbReference type="AlphaFoldDB" id="A0A6C2YY31"/>
<proteinExistence type="predicted"/>
<dbReference type="Gene3D" id="3.30.700.10">
    <property type="entry name" value="Glycoprotein, Type 4 Pilin"/>
    <property type="match status" value="1"/>
</dbReference>
<dbReference type="Proteomes" id="UP000464378">
    <property type="component" value="Chromosome"/>
</dbReference>
<organism evidence="2">
    <name type="scientific">Tuwongella immobilis</name>
    <dbReference type="NCBI Taxonomy" id="692036"/>
    <lineage>
        <taxon>Bacteria</taxon>
        <taxon>Pseudomonadati</taxon>
        <taxon>Planctomycetota</taxon>
        <taxon>Planctomycetia</taxon>
        <taxon>Gemmatales</taxon>
        <taxon>Gemmataceae</taxon>
        <taxon>Tuwongella</taxon>
    </lineage>
</organism>
<dbReference type="PANTHER" id="PTHR30093:SF2">
    <property type="entry name" value="TYPE II SECRETION SYSTEM PROTEIN H"/>
    <property type="match status" value="1"/>
</dbReference>
<dbReference type="Pfam" id="PF07963">
    <property type="entry name" value="N_methyl"/>
    <property type="match status" value="1"/>
</dbReference>
<dbReference type="KEGG" id="tim:GMBLW1_34440"/>